<evidence type="ECO:0000313" key="2">
    <source>
        <dbReference type="Proteomes" id="UP001347796"/>
    </source>
</evidence>
<dbReference type="AlphaFoldDB" id="A0AAN8Q160"/>
<comment type="caution">
    <text evidence="1">The sequence shown here is derived from an EMBL/GenBank/DDBJ whole genome shotgun (WGS) entry which is preliminary data.</text>
</comment>
<evidence type="ECO:0000313" key="1">
    <source>
        <dbReference type="EMBL" id="KAK6194441.1"/>
    </source>
</evidence>
<gene>
    <name evidence="1" type="ORF">SNE40_000075</name>
</gene>
<sequence>MSDLEVSLCPDPLLQLLYSRLTFVCLLVRLDDNVTREETYQQTPVFSVTSGLVLPWNNVHITCMINRLMVAGGEGRVRIGRDCKGSRSRQEKYKYHMIGYWFQLQSMDSSEILLNFIIATWNLYSYSIVNPGRDYSLSDFQELISTTTTAIDIKKRTGIFEEKGLHVRN</sequence>
<protein>
    <submittedName>
        <fullName evidence="1">Uncharacterized protein</fullName>
    </submittedName>
</protein>
<keyword evidence="2" id="KW-1185">Reference proteome</keyword>
<name>A0AAN8Q160_PATCE</name>
<proteinExistence type="predicted"/>
<accession>A0AAN8Q160</accession>
<reference evidence="1 2" key="1">
    <citation type="submission" date="2024-01" db="EMBL/GenBank/DDBJ databases">
        <title>The genome of the rayed Mediterranean limpet Patella caerulea (Linnaeus, 1758).</title>
        <authorList>
            <person name="Anh-Thu Weber A."/>
            <person name="Halstead-Nussloch G."/>
        </authorList>
    </citation>
    <scope>NUCLEOTIDE SEQUENCE [LARGE SCALE GENOMIC DNA]</scope>
    <source>
        <strain evidence="1">AATW-2023a</strain>
        <tissue evidence="1">Whole specimen</tissue>
    </source>
</reference>
<dbReference type="Proteomes" id="UP001347796">
    <property type="component" value="Unassembled WGS sequence"/>
</dbReference>
<organism evidence="1 2">
    <name type="scientific">Patella caerulea</name>
    <name type="common">Rayed Mediterranean limpet</name>
    <dbReference type="NCBI Taxonomy" id="87958"/>
    <lineage>
        <taxon>Eukaryota</taxon>
        <taxon>Metazoa</taxon>
        <taxon>Spiralia</taxon>
        <taxon>Lophotrochozoa</taxon>
        <taxon>Mollusca</taxon>
        <taxon>Gastropoda</taxon>
        <taxon>Patellogastropoda</taxon>
        <taxon>Patelloidea</taxon>
        <taxon>Patellidae</taxon>
        <taxon>Patella</taxon>
    </lineage>
</organism>
<dbReference type="EMBL" id="JAZGQO010000001">
    <property type="protein sequence ID" value="KAK6194441.1"/>
    <property type="molecule type" value="Genomic_DNA"/>
</dbReference>